<feature type="binding site" evidence="10">
    <location>
        <begin position="26"/>
        <end position="33"/>
    </location>
    <ligand>
        <name>ATP</name>
        <dbReference type="ChEBI" id="CHEBI:30616"/>
    </ligand>
</feature>
<dbReference type="Proteomes" id="UP000198894">
    <property type="component" value="Unassembled WGS sequence"/>
</dbReference>
<dbReference type="GO" id="GO:0052381">
    <property type="term" value="F:tRNA dimethylallyltransferase activity"/>
    <property type="evidence" value="ECO:0007669"/>
    <property type="project" value="UniProtKB-UniRule"/>
</dbReference>
<evidence type="ECO:0000313" key="15">
    <source>
        <dbReference type="Proteomes" id="UP000198894"/>
    </source>
</evidence>
<dbReference type="SUPFAM" id="SSF52540">
    <property type="entry name" value="P-loop containing nucleoside triphosphate hydrolases"/>
    <property type="match status" value="2"/>
</dbReference>
<keyword evidence="7 10" id="KW-0067">ATP-binding</keyword>
<comment type="catalytic activity">
    <reaction evidence="9 10 11">
        <text>adenosine(37) in tRNA + dimethylallyl diphosphate = N(6)-dimethylallyladenosine(37) in tRNA + diphosphate</text>
        <dbReference type="Rhea" id="RHEA:26482"/>
        <dbReference type="Rhea" id="RHEA-COMP:10162"/>
        <dbReference type="Rhea" id="RHEA-COMP:10375"/>
        <dbReference type="ChEBI" id="CHEBI:33019"/>
        <dbReference type="ChEBI" id="CHEBI:57623"/>
        <dbReference type="ChEBI" id="CHEBI:74411"/>
        <dbReference type="ChEBI" id="CHEBI:74415"/>
        <dbReference type="EC" id="2.5.1.75"/>
    </reaction>
</comment>
<sequence>MAISGIKNSGGQAGEGRVKNAILIAGPTASGKSALALALAERNGGVIVNTDSMQVYSVLDVLTARPTAAELARVSHFLYGHVHPSTAYSTGAWLRDVMNLIDDGAFVERPVGTFFERPVIFVGGTGLYFRALAEGISEMPDIPQSIRDRWRYELQEQGAAKLHRILLRRDSAAGMMLKPTDGQRIVRALEVLDASGRSILEWQAARGRPLIDRASTRFLVIEPGRAELVERIEARFDRMLEKGALDEVTQITDLGLDPDLPAMKAIGVRELQAAMAGELSFPEAIERAKIATRQYAKRQATWFRHQLGPEWLRLRPGDRVESTILDTFSSAT</sequence>
<comment type="similarity">
    <text evidence="3 10 13">Belongs to the IPP transferase family.</text>
</comment>
<evidence type="ECO:0000256" key="5">
    <source>
        <dbReference type="ARBA" id="ARBA00022694"/>
    </source>
</evidence>
<comment type="caution">
    <text evidence="10">Lacks conserved residue(s) required for the propagation of feature annotation.</text>
</comment>
<evidence type="ECO:0000256" key="7">
    <source>
        <dbReference type="ARBA" id="ARBA00022840"/>
    </source>
</evidence>
<accession>A0A1G8UX08</accession>
<evidence type="ECO:0000256" key="12">
    <source>
        <dbReference type="RuleBase" id="RU003784"/>
    </source>
</evidence>
<evidence type="ECO:0000256" key="13">
    <source>
        <dbReference type="RuleBase" id="RU003785"/>
    </source>
</evidence>
<keyword evidence="4 10" id="KW-0808">Transferase</keyword>
<dbReference type="PANTHER" id="PTHR11088:SF60">
    <property type="entry name" value="TRNA DIMETHYLALLYLTRANSFERASE"/>
    <property type="match status" value="1"/>
</dbReference>
<dbReference type="InterPro" id="IPR039657">
    <property type="entry name" value="Dimethylallyltransferase"/>
</dbReference>
<evidence type="ECO:0000256" key="11">
    <source>
        <dbReference type="RuleBase" id="RU003783"/>
    </source>
</evidence>
<comment type="cofactor">
    <cofactor evidence="1 10">
        <name>Mg(2+)</name>
        <dbReference type="ChEBI" id="CHEBI:18420"/>
    </cofactor>
</comment>
<keyword evidence="15" id="KW-1185">Reference proteome</keyword>
<feature type="region of interest" description="Interaction with substrate tRNA" evidence="10">
    <location>
        <begin position="51"/>
        <end position="54"/>
    </location>
</feature>
<feature type="binding site" evidence="10">
    <location>
        <begin position="28"/>
        <end position="33"/>
    </location>
    <ligand>
        <name>substrate</name>
    </ligand>
</feature>
<feature type="region of interest" description="Interaction with substrate tRNA" evidence="10">
    <location>
        <begin position="183"/>
        <end position="187"/>
    </location>
</feature>
<protein>
    <recommendedName>
        <fullName evidence="10">tRNA dimethylallyltransferase</fullName>
        <ecNumber evidence="10">2.5.1.75</ecNumber>
    </recommendedName>
    <alternativeName>
        <fullName evidence="10">Dimethylallyl diphosphate:tRNA dimethylallyltransferase</fullName>
        <shortName evidence="10">DMAPP:tRNA dimethylallyltransferase</shortName>
        <shortName evidence="10">DMATase</shortName>
    </alternativeName>
    <alternativeName>
        <fullName evidence="10">Isopentenyl-diphosphate:tRNA isopentenyltransferase</fullName>
        <shortName evidence="10">IPP transferase</shortName>
        <shortName evidence="10">IPPT</shortName>
        <shortName evidence="10">IPTase</shortName>
    </alternativeName>
</protein>
<evidence type="ECO:0000256" key="8">
    <source>
        <dbReference type="ARBA" id="ARBA00022842"/>
    </source>
</evidence>
<dbReference type="NCBIfam" id="TIGR00174">
    <property type="entry name" value="miaA"/>
    <property type="match status" value="1"/>
</dbReference>
<dbReference type="GO" id="GO:0006400">
    <property type="term" value="P:tRNA modification"/>
    <property type="evidence" value="ECO:0007669"/>
    <property type="project" value="TreeGrafter"/>
</dbReference>
<evidence type="ECO:0000256" key="9">
    <source>
        <dbReference type="ARBA" id="ARBA00049563"/>
    </source>
</evidence>
<dbReference type="AlphaFoldDB" id="A0A1G8UX08"/>
<evidence type="ECO:0000256" key="3">
    <source>
        <dbReference type="ARBA" id="ARBA00005842"/>
    </source>
</evidence>
<dbReference type="InterPro" id="IPR027417">
    <property type="entry name" value="P-loop_NTPase"/>
</dbReference>
<dbReference type="Pfam" id="PF01715">
    <property type="entry name" value="IPPT"/>
    <property type="match status" value="1"/>
</dbReference>
<evidence type="ECO:0000256" key="1">
    <source>
        <dbReference type="ARBA" id="ARBA00001946"/>
    </source>
</evidence>
<dbReference type="EC" id="2.5.1.75" evidence="10"/>
<evidence type="ECO:0000256" key="6">
    <source>
        <dbReference type="ARBA" id="ARBA00022741"/>
    </source>
</evidence>
<proteinExistence type="inferred from homology"/>
<dbReference type="Gene3D" id="3.40.50.300">
    <property type="entry name" value="P-loop containing nucleotide triphosphate hydrolases"/>
    <property type="match status" value="1"/>
</dbReference>
<dbReference type="EMBL" id="FNEE01000007">
    <property type="protein sequence ID" value="SDJ57635.1"/>
    <property type="molecule type" value="Genomic_DNA"/>
</dbReference>
<feature type="site" description="Interaction with substrate tRNA" evidence="10">
    <location>
        <position position="147"/>
    </location>
</feature>
<dbReference type="HAMAP" id="MF_00185">
    <property type="entry name" value="IPP_trans"/>
    <property type="match status" value="1"/>
</dbReference>
<evidence type="ECO:0000256" key="10">
    <source>
        <dbReference type="HAMAP-Rule" id="MF_00185"/>
    </source>
</evidence>
<evidence type="ECO:0000313" key="14">
    <source>
        <dbReference type="EMBL" id="SDJ57635.1"/>
    </source>
</evidence>
<dbReference type="Gene3D" id="1.10.20.140">
    <property type="match status" value="1"/>
</dbReference>
<comment type="subunit">
    <text evidence="10">Monomer.</text>
</comment>
<dbReference type="InterPro" id="IPR018022">
    <property type="entry name" value="IPT"/>
</dbReference>
<keyword evidence="8 10" id="KW-0460">Magnesium</keyword>
<gene>
    <name evidence="10" type="primary">miaA</name>
    <name evidence="14" type="ORF">SAMN05428953_107110</name>
</gene>
<dbReference type="PANTHER" id="PTHR11088">
    <property type="entry name" value="TRNA DIMETHYLALLYLTRANSFERASE"/>
    <property type="match status" value="1"/>
</dbReference>
<name>A0A1G8UX08_9HYPH</name>
<keyword evidence="6 10" id="KW-0547">Nucleotide-binding</keyword>
<reference evidence="15" key="1">
    <citation type="submission" date="2016-10" db="EMBL/GenBank/DDBJ databases">
        <authorList>
            <person name="Varghese N."/>
            <person name="Submissions S."/>
        </authorList>
    </citation>
    <scope>NUCLEOTIDE SEQUENCE [LARGE SCALE GENOMIC DNA]</scope>
    <source>
        <strain evidence="15">CGMCC 1.11022</strain>
    </source>
</reference>
<feature type="site" description="Interaction with substrate tRNA" evidence="10">
    <location>
        <position position="125"/>
    </location>
</feature>
<keyword evidence="5 10" id="KW-0819">tRNA processing</keyword>
<evidence type="ECO:0000256" key="2">
    <source>
        <dbReference type="ARBA" id="ARBA00003213"/>
    </source>
</evidence>
<dbReference type="CDD" id="cd02019">
    <property type="entry name" value="NK"/>
    <property type="match status" value="1"/>
</dbReference>
<dbReference type="GO" id="GO:0005524">
    <property type="term" value="F:ATP binding"/>
    <property type="evidence" value="ECO:0007669"/>
    <property type="project" value="UniProtKB-UniRule"/>
</dbReference>
<evidence type="ECO:0000256" key="4">
    <source>
        <dbReference type="ARBA" id="ARBA00022679"/>
    </source>
</evidence>
<comment type="function">
    <text evidence="2 10 12">Catalyzes the transfer of a dimethylallyl group onto the adenine at position 37 in tRNAs that read codons beginning with uridine, leading to the formation of N6-(dimethylallyl)adenosine (i(6)A).</text>
</comment>
<organism evidence="14 15">
    <name type="scientific">Mesorhizobium muleiense</name>
    <dbReference type="NCBI Taxonomy" id="1004279"/>
    <lineage>
        <taxon>Bacteria</taxon>
        <taxon>Pseudomonadati</taxon>
        <taxon>Pseudomonadota</taxon>
        <taxon>Alphaproteobacteria</taxon>
        <taxon>Hyphomicrobiales</taxon>
        <taxon>Phyllobacteriaceae</taxon>
        <taxon>Mesorhizobium</taxon>
    </lineage>
</organism>